<dbReference type="InterPro" id="IPR023561">
    <property type="entry name" value="Carbonic_anhydrase_a-class"/>
</dbReference>
<proteinExistence type="inferred from homology"/>
<keyword evidence="2 4" id="KW-0479">Metal-binding</keyword>
<feature type="non-terminal residue" evidence="6">
    <location>
        <position position="1"/>
    </location>
</feature>
<name>A0A0V0G4M0_TRIDM</name>
<evidence type="ECO:0000313" key="6">
    <source>
        <dbReference type="EMBL" id="JAP02335.1"/>
    </source>
</evidence>
<dbReference type="Gene3D" id="3.10.200.10">
    <property type="entry name" value="Alpha carbonic anhydrase"/>
    <property type="match status" value="1"/>
</dbReference>
<reference evidence="6" key="1">
    <citation type="journal article" date="2018" name="J. Proteomics">
        <title>Exploring the molecular complexity of Triatoma dimidiata sialome.</title>
        <authorList>
            <person name="Santiago P.B."/>
            <person name="de Araujo C.N."/>
            <person name="Charneau S."/>
            <person name="Bastos I.M.D."/>
            <person name="Assumpcao T.C.F."/>
            <person name="Queiroz R.M.L."/>
            <person name="Praca Y.R."/>
            <person name="Cordeiro T.M."/>
            <person name="Garcia C.H.S."/>
            <person name="da Silva I.G."/>
            <person name="Raiol T."/>
            <person name="Motta F.N."/>
            <person name="de Araujo Oliveira J.V."/>
            <person name="de Sousa M.V."/>
            <person name="Ribeiro J.M.C."/>
            <person name="de Santana J.M."/>
        </authorList>
    </citation>
    <scope>NUCLEOTIDE SEQUENCE</scope>
    <source>
        <strain evidence="6">Santander</strain>
        <tissue evidence="6">Salivary glands</tissue>
    </source>
</reference>
<dbReference type="CDD" id="cd00326">
    <property type="entry name" value="alpha_CA"/>
    <property type="match status" value="1"/>
</dbReference>
<dbReference type="InterPro" id="IPR036398">
    <property type="entry name" value="CA_dom_sf"/>
</dbReference>
<dbReference type="GO" id="GO:0008270">
    <property type="term" value="F:zinc ion binding"/>
    <property type="evidence" value="ECO:0007669"/>
    <property type="project" value="UniProtKB-UniRule"/>
</dbReference>
<evidence type="ECO:0000259" key="5">
    <source>
        <dbReference type="PROSITE" id="PS51144"/>
    </source>
</evidence>
<dbReference type="AlphaFoldDB" id="A0A0V0G4M0"/>
<evidence type="ECO:0000256" key="1">
    <source>
        <dbReference type="ARBA" id="ARBA00010718"/>
    </source>
</evidence>
<dbReference type="EC" id="4.2.1.1" evidence="4"/>
<keyword evidence="4" id="KW-0456">Lyase</keyword>
<dbReference type="InterPro" id="IPR018338">
    <property type="entry name" value="Carbonic_anhydrase_a-class_CS"/>
</dbReference>
<dbReference type="Pfam" id="PF00194">
    <property type="entry name" value="Carb_anhydrase"/>
    <property type="match status" value="2"/>
</dbReference>
<dbReference type="InterPro" id="IPR001148">
    <property type="entry name" value="CA_dom"/>
</dbReference>
<dbReference type="PANTHER" id="PTHR18952:SF124">
    <property type="entry name" value="CARBONIC ANHYDRASE 7"/>
    <property type="match status" value="1"/>
</dbReference>
<dbReference type="GO" id="GO:0004089">
    <property type="term" value="F:carbonate dehydratase activity"/>
    <property type="evidence" value="ECO:0007669"/>
    <property type="project" value="UniProtKB-UniRule"/>
</dbReference>
<dbReference type="EMBL" id="GECL01003789">
    <property type="protein sequence ID" value="JAP02335.1"/>
    <property type="molecule type" value="Transcribed_RNA"/>
</dbReference>
<comment type="function">
    <text evidence="4">Reversible hydration of carbon dioxide.</text>
</comment>
<evidence type="ECO:0000256" key="3">
    <source>
        <dbReference type="ARBA" id="ARBA00022833"/>
    </source>
</evidence>
<comment type="similarity">
    <text evidence="1 4">Belongs to the alpha-carbonic anhydrase family.</text>
</comment>
<dbReference type="PROSITE" id="PS51144">
    <property type="entry name" value="ALPHA_CA_2"/>
    <property type="match status" value="1"/>
</dbReference>
<dbReference type="SUPFAM" id="SSF51069">
    <property type="entry name" value="Carbonic anhydrase"/>
    <property type="match status" value="1"/>
</dbReference>
<protein>
    <recommendedName>
        <fullName evidence="4">Carbonic anhydrase</fullName>
        <ecNumber evidence="4">4.2.1.1</ecNumber>
    </recommendedName>
</protein>
<keyword evidence="3 4" id="KW-0862">Zinc</keyword>
<comment type="cofactor">
    <cofactor evidence="4">
        <name>Zn(2+)</name>
        <dbReference type="ChEBI" id="CHEBI:29105"/>
    </cofactor>
</comment>
<evidence type="ECO:0000256" key="4">
    <source>
        <dbReference type="RuleBase" id="RU367011"/>
    </source>
</evidence>
<dbReference type="GO" id="GO:0005737">
    <property type="term" value="C:cytoplasm"/>
    <property type="evidence" value="ECO:0007669"/>
    <property type="project" value="TreeGrafter"/>
</dbReference>
<dbReference type="PROSITE" id="PS00162">
    <property type="entry name" value="ALPHA_CA_1"/>
    <property type="match status" value="1"/>
</dbReference>
<sequence>FYFIIFCSIYCVKSKKHELKGNCPDDHKFQSPINIRKESPTIKTEFPALQLDGFNSLTDITITNNGHTLMSMQAQSASIKGGPLKEVYNFAQLHFHWGSRDNVGSEHQIDSKKFPMEGHFVFSRSYQKNTNPTMKDYTNEIKSTKACNVEEETVKRTELNGNRCDKFKKRSTYSEPDLSSEQKITINVVVGVLFAISTNATRYDLLEKANDVVEVNRTIEVKGDYISQFVFSMSLNNYFTYSGSLTTPPYSTNVIWIVLR</sequence>
<feature type="domain" description="Alpha-carbonic anhydrase" evidence="5">
    <location>
        <begin position="8"/>
        <end position="260"/>
    </location>
</feature>
<dbReference type="PANTHER" id="PTHR18952">
    <property type="entry name" value="CARBONIC ANHYDRASE"/>
    <property type="match status" value="1"/>
</dbReference>
<organism evidence="6">
    <name type="scientific">Triatoma dimidiata</name>
    <name type="common">Kissing bug</name>
    <name type="synonym">Meccus dimidiatus</name>
    <dbReference type="NCBI Taxonomy" id="72491"/>
    <lineage>
        <taxon>Eukaryota</taxon>
        <taxon>Metazoa</taxon>
        <taxon>Ecdysozoa</taxon>
        <taxon>Arthropoda</taxon>
        <taxon>Hexapoda</taxon>
        <taxon>Insecta</taxon>
        <taxon>Pterygota</taxon>
        <taxon>Neoptera</taxon>
        <taxon>Paraneoptera</taxon>
        <taxon>Hemiptera</taxon>
        <taxon>Heteroptera</taxon>
        <taxon>Panheteroptera</taxon>
        <taxon>Cimicomorpha</taxon>
        <taxon>Reduviidae</taxon>
        <taxon>Triatominae</taxon>
        <taxon>Triatoma</taxon>
    </lineage>
</organism>
<dbReference type="SMART" id="SM01057">
    <property type="entry name" value="Carb_anhydrase"/>
    <property type="match status" value="1"/>
</dbReference>
<accession>A0A0V0G4M0</accession>
<feature type="non-terminal residue" evidence="6">
    <location>
        <position position="260"/>
    </location>
</feature>
<evidence type="ECO:0000256" key="2">
    <source>
        <dbReference type="ARBA" id="ARBA00022723"/>
    </source>
</evidence>
<comment type="catalytic activity">
    <reaction evidence="4">
        <text>hydrogencarbonate + H(+) = CO2 + H2O</text>
        <dbReference type="Rhea" id="RHEA:10748"/>
        <dbReference type="ChEBI" id="CHEBI:15377"/>
        <dbReference type="ChEBI" id="CHEBI:15378"/>
        <dbReference type="ChEBI" id="CHEBI:16526"/>
        <dbReference type="ChEBI" id="CHEBI:17544"/>
        <dbReference type="EC" id="4.2.1.1"/>
    </reaction>
</comment>